<dbReference type="InterPro" id="IPR017946">
    <property type="entry name" value="PLC-like_Pdiesterase_TIM-brl"/>
</dbReference>
<feature type="domain" description="Phosphatidylinositol-specific phospholipase C X" evidence="2">
    <location>
        <begin position="29"/>
        <end position="148"/>
    </location>
</feature>
<gene>
    <name evidence="3" type="ORF">CCH79_00011634</name>
</gene>
<dbReference type="PANTHER" id="PTHR10336:SF149">
    <property type="entry name" value="1-PHOSPHATIDYLINOSITOL 4,5-BISPHOSPHATE PHOSPHODIESTERASE CLASSES I AND II"/>
    <property type="match status" value="1"/>
</dbReference>
<dbReference type="Proteomes" id="UP000250572">
    <property type="component" value="Unassembled WGS sequence"/>
</dbReference>
<dbReference type="PROSITE" id="PS50007">
    <property type="entry name" value="PIPLC_X_DOMAIN"/>
    <property type="match status" value="1"/>
</dbReference>
<feature type="region of interest" description="Disordered" evidence="1">
    <location>
        <begin position="144"/>
        <end position="236"/>
    </location>
</feature>
<feature type="region of interest" description="Disordered" evidence="1">
    <location>
        <begin position="1"/>
        <end position="20"/>
    </location>
</feature>
<evidence type="ECO:0000256" key="1">
    <source>
        <dbReference type="SAM" id="MobiDB-lite"/>
    </source>
</evidence>
<evidence type="ECO:0000313" key="4">
    <source>
        <dbReference type="Proteomes" id="UP000250572"/>
    </source>
</evidence>
<dbReference type="EMBL" id="NHOQ01001086">
    <property type="protein sequence ID" value="PWA27134.1"/>
    <property type="molecule type" value="Genomic_DNA"/>
</dbReference>
<dbReference type="Pfam" id="PF00388">
    <property type="entry name" value="PI-PLC-X"/>
    <property type="match status" value="1"/>
</dbReference>
<dbReference type="GO" id="GO:0051209">
    <property type="term" value="P:release of sequestered calcium ion into cytosol"/>
    <property type="evidence" value="ECO:0007669"/>
    <property type="project" value="TreeGrafter"/>
</dbReference>
<dbReference type="GO" id="GO:0005737">
    <property type="term" value="C:cytoplasm"/>
    <property type="evidence" value="ECO:0007669"/>
    <property type="project" value="TreeGrafter"/>
</dbReference>
<dbReference type="GO" id="GO:0048015">
    <property type="term" value="P:phosphatidylinositol-mediated signaling"/>
    <property type="evidence" value="ECO:0007669"/>
    <property type="project" value="TreeGrafter"/>
</dbReference>
<feature type="compositionally biased region" description="Basic and acidic residues" evidence="1">
    <location>
        <begin position="151"/>
        <end position="163"/>
    </location>
</feature>
<protein>
    <recommendedName>
        <fullName evidence="2">Phosphatidylinositol-specific phospholipase C X domain-containing protein</fullName>
    </recommendedName>
</protein>
<evidence type="ECO:0000259" key="2">
    <source>
        <dbReference type="SMART" id="SM00148"/>
    </source>
</evidence>
<keyword evidence="4" id="KW-1185">Reference proteome</keyword>
<dbReference type="AlphaFoldDB" id="A0A315VV03"/>
<comment type="caution">
    <text evidence="3">The sequence shown here is derived from an EMBL/GenBank/DDBJ whole genome shotgun (WGS) entry which is preliminary data.</text>
</comment>
<feature type="compositionally biased region" description="Polar residues" evidence="1">
    <location>
        <begin position="169"/>
        <end position="190"/>
    </location>
</feature>
<name>A0A315VV03_GAMAF</name>
<dbReference type="PANTHER" id="PTHR10336">
    <property type="entry name" value="PHOSPHOINOSITIDE-SPECIFIC PHOSPHOLIPASE C FAMILY PROTEIN"/>
    <property type="match status" value="1"/>
</dbReference>
<dbReference type="SMART" id="SM00148">
    <property type="entry name" value="PLCXc"/>
    <property type="match status" value="1"/>
</dbReference>
<feature type="compositionally biased region" description="Acidic residues" evidence="1">
    <location>
        <begin position="207"/>
        <end position="216"/>
    </location>
</feature>
<dbReference type="GO" id="GO:0007186">
    <property type="term" value="P:G protein-coupled receptor signaling pathway"/>
    <property type="evidence" value="ECO:0007669"/>
    <property type="project" value="TreeGrafter"/>
</dbReference>
<dbReference type="SUPFAM" id="SSF51695">
    <property type="entry name" value="PLC-like phosphodiesterases"/>
    <property type="match status" value="1"/>
</dbReference>
<proteinExistence type="predicted"/>
<dbReference type="InterPro" id="IPR000909">
    <property type="entry name" value="PLipase_C_PInositol-sp_X_dom"/>
</dbReference>
<dbReference type="GO" id="GO:0004435">
    <property type="term" value="F:phosphatidylinositol-4,5-bisphosphate phospholipase C activity"/>
    <property type="evidence" value="ECO:0007669"/>
    <property type="project" value="TreeGrafter"/>
</dbReference>
<sequence length="290" mass="32108">MAPPHFSPTGGARAKRQTDTAPSAMFPDFIKKNRLHCSIAVSTLFLSENNFKKLKSKNSHCQSSFCHGLQEVIEAIAESAFKASPYPVILSFENHVDSPKQQAKMAEYCRTIFGDALLIDPLDKYPLEQNVPLPSPQELMGKILIKNKKKPQLEKTTVRRKDPVPIQPSPSCDSPLTDTEGQKILSNGDQKQAEKTAKDPGQRGEGESEEEEENDPLPEGKKAASEEGTALNEVSATEEMSNLVNYIQPVKFKGFDNALSKCVFADDEMSGDFLIFILTTFCLTREKKAL</sequence>
<dbReference type="InterPro" id="IPR001192">
    <property type="entry name" value="PI-PLC_fam"/>
</dbReference>
<dbReference type="GO" id="GO:0046488">
    <property type="term" value="P:phosphatidylinositol metabolic process"/>
    <property type="evidence" value="ECO:0007669"/>
    <property type="project" value="TreeGrafter"/>
</dbReference>
<reference evidence="3 4" key="1">
    <citation type="journal article" date="2018" name="G3 (Bethesda)">
        <title>A High-Quality Reference Genome for the Invasive Mosquitofish Gambusia affinis Using a Chicago Library.</title>
        <authorList>
            <person name="Hoffberg S.L."/>
            <person name="Troendle N.J."/>
            <person name="Glenn T.C."/>
            <person name="Mahmud O."/>
            <person name="Louha S."/>
            <person name="Chalopin D."/>
            <person name="Bennetzen J.L."/>
            <person name="Mauricio R."/>
        </authorList>
    </citation>
    <scope>NUCLEOTIDE SEQUENCE [LARGE SCALE GENOMIC DNA]</scope>
    <source>
        <strain evidence="3">NE01/NJP1002.9</strain>
        <tissue evidence="3">Muscle</tissue>
    </source>
</reference>
<accession>A0A315VV03</accession>
<dbReference type="Gene3D" id="3.20.20.190">
    <property type="entry name" value="Phosphatidylinositol (PI) phosphodiesterase"/>
    <property type="match status" value="1"/>
</dbReference>
<feature type="compositionally biased region" description="Basic and acidic residues" evidence="1">
    <location>
        <begin position="191"/>
        <end position="206"/>
    </location>
</feature>
<organism evidence="3 4">
    <name type="scientific">Gambusia affinis</name>
    <name type="common">Western mosquitofish</name>
    <name type="synonym">Heterandria affinis</name>
    <dbReference type="NCBI Taxonomy" id="33528"/>
    <lineage>
        <taxon>Eukaryota</taxon>
        <taxon>Metazoa</taxon>
        <taxon>Chordata</taxon>
        <taxon>Craniata</taxon>
        <taxon>Vertebrata</taxon>
        <taxon>Euteleostomi</taxon>
        <taxon>Actinopterygii</taxon>
        <taxon>Neopterygii</taxon>
        <taxon>Teleostei</taxon>
        <taxon>Neoteleostei</taxon>
        <taxon>Acanthomorphata</taxon>
        <taxon>Ovalentaria</taxon>
        <taxon>Atherinomorphae</taxon>
        <taxon>Cyprinodontiformes</taxon>
        <taxon>Poeciliidae</taxon>
        <taxon>Poeciliinae</taxon>
        <taxon>Gambusia</taxon>
    </lineage>
</organism>
<evidence type="ECO:0000313" key="3">
    <source>
        <dbReference type="EMBL" id="PWA27134.1"/>
    </source>
</evidence>